<dbReference type="PANTHER" id="PTHR43065">
    <property type="entry name" value="SENSOR HISTIDINE KINASE"/>
    <property type="match status" value="1"/>
</dbReference>
<evidence type="ECO:0000256" key="2">
    <source>
        <dbReference type="ARBA" id="ARBA00012438"/>
    </source>
</evidence>
<protein>
    <recommendedName>
        <fullName evidence="2">histidine kinase</fullName>
        <ecNumber evidence="2">2.7.13.3</ecNumber>
    </recommendedName>
</protein>
<keyword evidence="6 13" id="KW-0418">Kinase</keyword>
<dbReference type="Proteomes" id="UP000002217">
    <property type="component" value="Chromosome"/>
</dbReference>
<keyword evidence="9" id="KW-0812">Transmembrane</keyword>
<feature type="domain" description="PAS" evidence="11">
    <location>
        <begin position="198"/>
        <end position="244"/>
    </location>
</feature>
<evidence type="ECO:0000259" key="11">
    <source>
        <dbReference type="PROSITE" id="PS50112"/>
    </source>
</evidence>
<evidence type="ECO:0000313" key="14">
    <source>
        <dbReference type="Proteomes" id="UP000002217"/>
    </source>
</evidence>
<comment type="catalytic activity">
    <reaction evidence="1">
        <text>ATP + protein L-histidine = ADP + protein N-phospho-L-histidine.</text>
        <dbReference type="EC" id="2.7.13.3"/>
    </reaction>
</comment>
<dbReference type="eggNOG" id="COG3852">
    <property type="taxonomic scope" value="Bacteria"/>
</dbReference>
<dbReference type="SUPFAM" id="SSF47384">
    <property type="entry name" value="Homodimeric domain of signal transducing histidine kinase"/>
    <property type="match status" value="1"/>
</dbReference>
<evidence type="ECO:0000256" key="4">
    <source>
        <dbReference type="ARBA" id="ARBA00022679"/>
    </source>
</evidence>
<dbReference type="PROSITE" id="PS50112">
    <property type="entry name" value="PAS"/>
    <property type="match status" value="1"/>
</dbReference>
<evidence type="ECO:0000259" key="12">
    <source>
        <dbReference type="PROSITE" id="PS50113"/>
    </source>
</evidence>
<keyword evidence="9" id="KW-0472">Membrane</keyword>
<evidence type="ECO:0000256" key="5">
    <source>
        <dbReference type="ARBA" id="ARBA00022741"/>
    </source>
</evidence>
<dbReference type="InterPro" id="IPR005467">
    <property type="entry name" value="His_kinase_dom"/>
</dbReference>
<dbReference type="SMART" id="SM00086">
    <property type="entry name" value="PAC"/>
    <property type="match status" value="1"/>
</dbReference>
<evidence type="ECO:0000256" key="8">
    <source>
        <dbReference type="ARBA" id="ARBA00023012"/>
    </source>
</evidence>
<feature type="domain" description="Histidine kinase" evidence="10">
    <location>
        <begin position="333"/>
        <end position="537"/>
    </location>
</feature>
<evidence type="ECO:0000256" key="7">
    <source>
        <dbReference type="ARBA" id="ARBA00022840"/>
    </source>
</evidence>
<feature type="transmembrane region" description="Helical" evidence="9">
    <location>
        <begin position="18"/>
        <end position="35"/>
    </location>
</feature>
<keyword evidence="4" id="KW-0808">Transferase</keyword>
<gene>
    <name evidence="13" type="ordered locus">Dtox_3081</name>
</gene>
<dbReference type="InterPro" id="IPR003594">
    <property type="entry name" value="HATPase_dom"/>
</dbReference>
<dbReference type="InterPro" id="IPR036890">
    <property type="entry name" value="HATPase_C_sf"/>
</dbReference>
<dbReference type="InterPro" id="IPR036097">
    <property type="entry name" value="HisK_dim/P_sf"/>
</dbReference>
<keyword evidence="3" id="KW-0597">Phosphoprotein</keyword>
<dbReference type="STRING" id="485916.Dtox_3081"/>
<evidence type="ECO:0000313" key="13">
    <source>
        <dbReference type="EMBL" id="ACV63833.1"/>
    </source>
</evidence>
<dbReference type="EMBL" id="CP001720">
    <property type="protein sequence ID" value="ACV63833.1"/>
    <property type="molecule type" value="Genomic_DNA"/>
</dbReference>
<dbReference type="CDD" id="cd00082">
    <property type="entry name" value="HisKA"/>
    <property type="match status" value="1"/>
</dbReference>
<dbReference type="SMART" id="SM00091">
    <property type="entry name" value="PAS"/>
    <property type="match status" value="1"/>
</dbReference>
<feature type="transmembrane region" description="Helical" evidence="9">
    <location>
        <begin position="80"/>
        <end position="112"/>
    </location>
</feature>
<evidence type="ECO:0000259" key="10">
    <source>
        <dbReference type="PROSITE" id="PS50109"/>
    </source>
</evidence>
<proteinExistence type="predicted"/>
<dbReference type="NCBIfam" id="TIGR00229">
    <property type="entry name" value="sensory_box"/>
    <property type="match status" value="1"/>
</dbReference>
<dbReference type="InterPro" id="IPR003661">
    <property type="entry name" value="HisK_dim/P_dom"/>
</dbReference>
<keyword evidence="9" id="KW-1133">Transmembrane helix</keyword>
<dbReference type="GO" id="GO:0000155">
    <property type="term" value="F:phosphorelay sensor kinase activity"/>
    <property type="evidence" value="ECO:0007669"/>
    <property type="project" value="InterPro"/>
</dbReference>
<dbReference type="Pfam" id="PF13426">
    <property type="entry name" value="PAS_9"/>
    <property type="match status" value="1"/>
</dbReference>
<dbReference type="AlphaFoldDB" id="C8W3P7"/>
<dbReference type="Pfam" id="PF02518">
    <property type="entry name" value="HATPase_c"/>
    <property type="match status" value="1"/>
</dbReference>
<dbReference type="Gene3D" id="3.30.565.10">
    <property type="entry name" value="Histidine kinase-like ATPase, C-terminal domain"/>
    <property type="match status" value="1"/>
</dbReference>
<keyword evidence="8" id="KW-0902">Two-component regulatory system</keyword>
<evidence type="ECO:0000256" key="9">
    <source>
        <dbReference type="SAM" id="Phobius"/>
    </source>
</evidence>
<keyword evidence="5" id="KW-0547">Nucleotide-binding</keyword>
<dbReference type="SMART" id="SM00388">
    <property type="entry name" value="HisKA"/>
    <property type="match status" value="1"/>
</dbReference>
<keyword evidence="7" id="KW-0067">ATP-binding</keyword>
<dbReference type="PRINTS" id="PR00344">
    <property type="entry name" value="BCTRLSENSOR"/>
</dbReference>
<dbReference type="Pfam" id="PF00512">
    <property type="entry name" value="HisKA"/>
    <property type="match status" value="1"/>
</dbReference>
<sequence length="546" mass="62109">MKWFDHKNYGYKKLINEIYAFCTVIFVVAVIYKFWSSLDNFPNIPITSLIKKDIPIIIFMISVLFGFILVMKYSNVSAGIFILSMFIFIFVFGFQDVHFKTLLVIPVILVAFTKNKTAGCLIAIGCSFSLFLTDIFFYKYSYPNIILESDIIFTGVMLISAWLTGNLAGIERQHRQLLRKSLSSLKKEIKARKKANEKMYQLTRAVELSPSIIIITDFKGNIEYTNQKFKKVTGFSSDEVLNKSIDKLIINLDQEQHVWDAVSSGEEWSGELCSKKKNGELFWERVSVLPLRNNENIITHFLKVSEDITEHKQMEREIARLDKLNLVGEMAAGIGHEIRNPLTTVRGFLQFLATKEECAKYKSYYSLMIEELDRANSIITEYLSLAKDKPLKFNMTNLNSIITTLFPLIQADALKKNSSVNLEMKDVPDLLLDENEIRQLILNLVRNALEAMPLSGNLTIKTFSDVDNVVLEIQDEGKGIPLDIMEKIGTPFFTTKDDGTGLGLAVCYSIAARHDAKINVKTGSSGTTFSVRFLPNQNKNKNKNYL</sequence>
<evidence type="ECO:0000256" key="1">
    <source>
        <dbReference type="ARBA" id="ARBA00000085"/>
    </source>
</evidence>
<dbReference type="PROSITE" id="PS50109">
    <property type="entry name" value="HIS_KIN"/>
    <property type="match status" value="1"/>
</dbReference>
<name>C8W3P7_DESAS</name>
<dbReference type="InterPro" id="IPR004358">
    <property type="entry name" value="Sig_transdc_His_kin-like_C"/>
</dbReference>
<feature type="transmembrane region" description="Helical" evidence="9">
    <location>
        <begin position="56"/>
        <end position="74"/>
    </location>
</feature>
<feature type="domain" description="PAC" evidence="12">
    <location>
        <begin position="266"/>
        <end position="320"/>
    </location>
</feature>
<feature type="transmembrane region" description="Helical" evidence="9">
    <location>
        <begin position="119"/>
        <end position="139"/>
    </location>
</feature>
<dbReference type="GO" id="GO:0005524">
    <property type="term" value="F:ATP binding"/>
    <property type="evidence" value="ECO:0007669"/>
    <property type="project" value="UniProtKB-KW"/>
</dbReference>
<dbReference type="SMART" id="SM00387">
    <property type="entry name" value="HATPase_c"/>
    <property type="match status" value="1"/>
</dbReference>
<organism evidence="13 14">
    <name type="scientific">Desulfofarcimen acetoxidans (strain ATCC 49208 / DSM 771 / KCTC 5769 / VKM B-1644 / 5575)</name>
    <name type="common">Desulfotomaculum acetoxidans</name>
    <dbReference type="NCBI Taxonomy" id="485916"/>
    <lineage>
        <taxon>Bacteria</taxon>
        <taxon>Bacillati</taxon>
        <taxon>Bacillota</taxon>
        <taxon>Clostridia</taxon>
        <taxon>Eubacteriales</taxon>
        <taxon>Peptococcaceae</taxon>
        <taxon>Desulfofarcimen</taxon>
    </lineage>
</organism>
<dbReference type="SUPFAM" id="SSF55874">
    <property type="entry name" value="ATPase domain of HSP90 chaperone/DNA topoisomerase II/histidine kinase"/>
    <property type="match status" value="1"/>
</dbReference>
<accession>C8W3P7</accession>
<dbReference type="Gene3D" id="3.30.450.20">
    <property type="entry name" value="PAS domain"/>
    <property type="match status" value="1"/>
</dbReference>
<dbReference type="InterPro" id="IPR035965">
    <property type="entry name" value="PAS-like_dom_sf"/>
</dbReference>
<dbReference type="HOGENOM" id="CLU_021622_1_0_9"/>
<dbReference type="Gene3D" id="1.10.287.130">
    <property type="match status" value="1"/>
</dbReference>
<reference evidence="13 14" key="1">
    <citation type="journal article" date="2009" name="Stand. Genomic Sci.">
        <title>Complete genome sequence of Desulfotomaculum acetoxidans type strain (5575).</title>
        <authorList>
            <person name="Spring S."/>
            <person name="Lapidus A."/>
            <person name="Schroder M."/>
            <person name="Gleim D."/>
            <person name="Sims D."/>
            <person name="Meincke L."/>
            <person name="Glavina Del Rio T."/>
            <person name="Tice H."/>
            <person name="Copeland A."/>
            <person name="Cheng J.F."/>
            <person name="Lucas S."/>
            <person name="Chen F."/>
            <person name="Nolan M."/>
            <person name="Bruce D."/>
            <person name="Goodwin L."/>
            <person name="Pitluck S."/>
            <person name="Ivanova N."/>
            <person name="Mavromatis K."/>
            <person name="Mikhailova N."/>
            <person name="Pati A."/>
            <person name="Chen A."/>
            <person name="Palaniappan K."/>
            <person name="Land M."/>
            <person name="Hauser L."/>
            <person name="Chang Y.J."/>
            <person name="Jeffries C.D."/>
            <person name="Chain P."/>
            <person name="Saunders E."/>
            <person name="Brettin T."/>
            <person name="Detter J.C."/>
            <person name="Goker M."/>
            <person name="Bristow J."/>
            <person name="Eisen J.A."/>
            <person name="Markowitz V."/>
            <person name="Hugenholtz P."/>
            <person name="Kyrpides N.C."/>
            <person name="Klenk H.P."/>
            <person name="Han C."/>
        </authorList>
    </citation>
    <scope>NUCLEOTIDE SEQUENCE [LARGE SCALE GENOMIC DNA]</scope>
    <source>
        <strain evidence="14">ATCC 49208 / DSM 771 / VKM B-1644</strain>
    </source>
</reference>
<feature type="transmembrane region" description="Helical" evidence="9">
    <location>
        <begin position="151"/>
        <end position="170"/>
    </location>
</feature>
<dbReference type="KEGG" id="dae:Dtox_3081"/>
<dbReference type="InterPro" id="IPR000014">
    <property type="entry name" value="PAS"/>
</dbReference>
<dbReference type="PROSITE" id="PS50113">
    <property type="entry name" value="PAC"/>
    <property type="match status" value="1"/>
</dbReference>
<dbReference type="InterPro" id="IPR001610">
    <property type="entry name" value="PAC"/>
</dbReference>
<dbReference type="EC" id="2.7.13.3" evidence="2"/>
<dbReference type="CDD" id="cd00130">
    <property type="entry name" value="PAS"/>
    <property type="match status" value="1"/>
</dbReference>
<keyword evidence="14" id="KW-1185">Reference proteome</keyword>
<dbReference type="SUPFAM" id="SSF55785">
    <property type="entry name" value="PYP-like sensor domain (PAS domain)"/>
    <property type="match status" value="1"/>
</dbReference>
<dbReference type="InterPro" id="IPR000700">
    <property type="entry name" value="PAS-assoc_C"/>
</dbReference>
<evidence type="ECO:0000256" key="6">
    <source>
        <dbReference type="ARBA" id="ARBA00022777"/>
    </source>
</evidence>
<dbReference type="PANTHER" id="PTHR43065:SF46">
    <property type="entry name" value="C4-DICARBOXYLATE TRANSPORT SENSOR PROTEIN DCTB"/>
    <property type="match status" value="1"/>
</dbReference>
<evidence type="ECO:0000256" key="3">
    <source>
        <dbReference type="ARBA" id="ARBA00022553"/>
    </source>
</evidence>